<dbReference type="GO" id="GO:0072669">
    <property type="term" value="C:tRNA-splicing ligase complex"/>
    <property type="evidence" value="ECO:0007669"/>
    <property type="project" value="TreeGrafter"/>
</dbReference>
<keyword evidence="4" id="KW-0106">Calcium</keyword>
<proteinExistence type="evidence at transcript level"/>
<evidence type="ECO:0000256" key="4">
    <source>
        <dbReference type="ARBA" id="ARBA00022837"/>
    </source>
</evidence>
<protein>
    <submittedName>
        <fullName evidence="6">Protein archease-like</fullName>
    </submittedName>
</protein>
<evidence type="ECO:0000259" key="5">
    <source>
        <dbReference type="Pfam" id="PF01951"/>
    </source>
</evidence>
<dbReference type="PANTHER" id="PTHR12682">
    <property type="entry name" value="ARCHEASE"/>
    <property type="match status" value="1"/>
</dbReference>
<dbReference type="InterPro" id="IPR023572">
    <property type="entry name" value="Archease_dom"/>
</dbReference>
<dbReference type="SUPFAM" id="SSF69819">
    <property type="entry name" value="MTH1598-like"/>
    <property type="match status" value="1"/>
</dbReference>
<dbReference type="Pfam" id="PF01951">
    <property type="entry name" value="Archease"/>
    <property type="match status" value="1"/>
</dbReference>
<reference evidence="7" key="1">
    <citation type="submission" date="2017-11" db="EMBL/GenBank/DDBJ databases">
        <title>The sensing device of the deep-sea amphipod.</title>
        <authorList>
            <person name="Kobayashi H."/>
            <person name="Nagahama T."/>
            <person name="Arai W."/>
            <person name="Sasagawa Y."/>
            <person name="Umeda M."/>
            <person name="Hayashi T."/>
            <person name="Nikaido I."/>
            <person name="Watanabe H."/>
            <person name="Oguri K."/>
            <person name="Kitazato H."/>
            <person name="Fujioka K."/>
            <person name="Kido Y."/>
            <person name="Takami H."/>
        </authorList>
    </citation>
    <scope>NUCLEOTIDE SEQUENCE</scope>
    <source>
        <tissue evidence="7">Whole body</tissue>
    </source>
</reference>
<evidence type="ECO:0000256" key="1">
    <source>
        <dbReference type="ARBA" id="ARBA00007963"/>
    </source>
</evidence>
<accession>A0A2P2I761</accession>
<evidence type="ECO:0000313" key="7">
    <source>
        <dbReference type="EMBL" id="LAC19686.1"/>
    </source>
</evidence>
<sequence length="145" mass="16727">MVSEEVKYEYRDHPADVQLHAWGDDLTEAFEQVAVAMFGYMTELETVEIRQTQDIEAEGHDMESLLYMFLDECLFVFCADDFLVAKKVQITEFDKEAFKIKATLHGETFDLAKHPQGTEVKAITYASMEIYDNDGQHEVFVIIDI</sequence>
<dbReference type="GO" id="GO:0046872">
    <property type="term" value="F:metal ion binding"/>
    <property type="evidence" value="ECO:0007669"/>
    <property type="project" value="UniProtKB-KW"/>
</dbReference>
<feature type="domain" description="Archease" evidence="5">
    <location>
        <begin position="8"/>
        <end position="145"/>
    </location>
</feature>
<dbReference type="AlphaFoldDB" id="A0A2P2I761"/>
<dbReference type="InterPro" id="IPR002804">
    <property type="entry name" value="Archease"/>
</dbReference>
<organism evidence="6">
    <name type="scientific">Hirondellea gigas</name>
    <dbReference type="NCBI Taxonomy" id="1518452"/>
    <lineage>
        <taxon>Eukaryota</taxon>
        <taxon>Metazoa</taxon>
        <taxon>Ecdysozoa</taxon>
        <taxon>Arthropoda</taxon>
        <taxon>Crustacea</taxon>
        <taxon>Multicrustacea</taxon>
        <taxon>Malacostraca</taxon>
        <taxon>Eumalacostraca</taxon>
        <taxon>Peracarida</taxon>
        <taxon>Amphipoda</taxon>
        <taxon>Amphilochidea</taxon>
        <taxon>Lysianassida</taxon>
        <taxon>Lysianassidira</taxon>
        <taxon>Lysianassoidea</taxon>
        <taxon>Lysianassidae</taxon>
        <taxon>Hirondellea</taxon>
    </lineage>
</organism>
<dbReference type="EMBL" id="IACT01000258">
    <property type="protein sequence ID" value="LAC19686.1"/>
    <property type="molecule type" value="mRNA"/>
</dbReference>
<dbReference type="FunFam" id="3.55.10.10:FF:000001">
    <property type="entry name" value="protein archease isoform X1"/>
    <property type="match status" value="1"/>
</dbReference>
<dbReference type="PANTHER" id="PTHR12682:SF11">
    <property type="entry name" value="PROTEIN ARCHEASE"/>
    <property type="match status" value="1"/>
</dbReference>
<evidence type="ECO:0000256" key="2">
    <source>
        <dbReference type="ARBA" id="ARBA00022694"/>
    </source>
</evidence>
<dbReference type="Gene3D" id="3.55.10.10">
    <property type="entry name" value="Archease domain"/>
    <property type="match status" value="1"/>
</dbReference>
<dbReference type="InterPro" id="IPR036820">
    <property type="entry name" value="Archease_dom_sf"/>
</dbReference>
<keyword evidence="2" id="KW-0819">tRNA processing</keyword>
<evidence type="ECO:0000256" key="3">
    <source>
        <dbReference type="ARBA" id="ARBA00022723"/>
    </source>
</evidence>
<evidence type="ECO:0000313" key="6">
    <source>
        <dbReference type="EMBL" id="LAB69720.1"/>
    </source>
</evidence>
<dbReference type="GO" id="GO:0006388">
    <property type="term" value="P:tRNA splicing, via endonucleolytic cleavage and ligation"/>
    <property type="evidence" value="ECO:0007669"/>
    <property type="project" value="TreeGrafter"/>
</dbReference>
<name>A0A2P2I761_9CRUS</name>
<keyword evidence="3" id="KW-0479">Metal-binding</keyword>
<comment type="similarity">
    <text evidence="1">Belongs to the archease family.</text>
</comment>
<reference evidence="6" key="2">
    <citation type="journal article" date="2018" name="Biosci. Biotechnol. Biochem.">
        <title>Polysaccharide hydrolase of the hadal zone amphipods Hirondellea gigas.</title>
        <authorList>
            <person name="Kobayashi H."/>
            <person name="Nagahama T."/>
            <person name="Arai W."/>
            <person name="Sasagawa Y."/>
            <person name="Umeda M."/>
            <person name="Hayashi T."/>
            <person name="Nikaido I."/>
            <person name="Watanabe H."/>
            <person name="Oguri K."/>
            <person name="Kitazato H."/>
            <person name="Fujioka K."/>
            <person name="Kido Y."/>
            <person name="Takami H."/>
        </authorList>
    </citation>
    <scope>NUCLEOTIDE SEQUENCE</scope>
    <source>
        <tissue evidence="6">Whole body</tissue>
    </source>
</reference>
<dbReference type="EMBL" id="IACF01004126">
    <property type="protein sequence ID" value="LAB69720.1"/>
    <property type="molecule type" value="mRNA"/>
</dbReference>